<evidence type="ECO:0000313" key="1">
    <source>
        <dbReference type="EMBL" id="ATZ94669.1"/>
    </source>
</evidence>
<dbReference type="AlphaFoldDB" id="A0A2K8QMB7"/>
<dbReference type="KEGG" id="dfn:CVE23_12195"/>
<proteinExistence type="predicted"/>
<sequence>MEKVLIWFCGTGTTKQDFLANVEISGFSAVVAIDGIGTAAMLTKTQALAKRAGWGGSFVDMSEKMGVLYDQVNGYDDRAGVVTLDSLFPLVDYLKTLKEYQLVVGGHSRGAAVGLTEFLAELYHLAVQNQAAGVWANAKTIRLVVVDPVQGQQDSDKDTNAFNAILKDKTLAQILAELETKWFGGREVFDTLVYSARYDARSSFAFDSRWYRFITEQMGKQAGPAKRAKLVMAGFRHSAPVSKEDEISALYQGKGVAPIAFLQQLVSFDPNWEQSARLLSQIENGYLDQLAAGAKTDLISLLDKQTSLLSYGITGLIGGKSLQKTLSSDNPQKPEYRRFYRYQYGKTTF</sequence>
<organism evidence="1 2">
    <name type="scientific">Dickeya fangzhongdai</name>
    <dbReference type="NCBI Taxonomy" id="1778540"/>
    <lineage>
        <taxon>Bacteria</taxon>
        <taxon>Pseudomonadati</taxon>
        <taxon>Pseudomonadota</taxon>
        <taxon>Gammaproteobacteria</taxon>
        <taxon>Enterobacterales</taxon>
        <taxon>Pectobacteriaceae</taxon>
        <taxon>Dickeya</taxon>
    </lineage>
</organism>
<gene>
    <name evidence="1" type="ORF">CVE23_12195</name>
</gene>
<evidence type="ECO:0000313" key="2">
    <source>
        <dbReference type="Proteomes" id="UP000231901"/>
    </source>
</evidence>
<dbReference type="Proteomes" id="UP000231901">
    <property type="component" value="Chromosome"/>
</dbReference>
<reference evidence="2" key="1">
    <citation type="journal article" date="2018" name="Genome Announc.">
        <title>Complete genome sequence of a Dickeya fangzhongdai type strain causing bleeding canker of pear tree trunks.</title>
        <authorList>
            <person name="Zhao Y."/>
            <person name="Tian Y."/>
            <person name="Li X."/>
            <person name="Hu B."/>
        </authorList>
    </citation>
    <scope>NUCLEOTIDE SEQUENCE [LARGE SCALE GENOMIC DNA]</scope>
    <source>
        <strain evidence="2">DSM 101947</strain>
    </source>
</reference>
<keyword evidence="2" id="KW-1185">Reference proteome</keyword>
<protein>
    <submittedName>
        <fullName evidence="1">Phospholipase</fullName>
    </submittedName>
</protein>
<dbReference type="GeneID" id="66565091"/>
<dbReference type="EMBL" id="CP025003">
    <property type="protein sequence ID" value="ATZ94669.1"/>
    <property type="molecule type" value="Genomic_DNA"/>
</dbReference>
<name>A0A2K8QMB7_9GAMM</name>
<dbReference type="RefSeq" id="WP_100849623.1">
    <property type="nucleotide sequence ID" value="NZ_BMJF01000002.1"/>
</dbReference>
<accession>A0A2K8QMB7</accession>